<evidence type="ECO:0000313" key="15">
    <source>
        <dbReference type="Proteomes" id="UP000053815"/>
    </source>
</evidence>
<dbReference type="InterPro" id="IPR054425">
    <property type="entry name" value="Cdc6_ORC1-like_ATPase_lid"/>
</dbReference>
<dbReference type="GO" id="GO:0005664">
    <property type="term" value="C:nuclear origin of replication recognition complex"/>
    <property type="evidence" value="ECO:0007669"/>
    <property type="project" value="TreeGrafter"/>
</dbReference>
<evidence type="ECO:0000256" key="2">
    <source>
        <dbReference type="ARBA" id="ARBA00008398"/>
    </source>
</evidence>
<feature type="compositionally biased region" description="Basic residues" evidence="11">
    <location>
        <begin position="84"/>
        <end position="94"/>
    </location>
</feature>
<dbReference type="Gene3D" id="1.10.8.60">
    <property type="match status" value="1"/>
</dbReference>
<keyword evidence="15" id="KW-1185">Reference proteome</keyword>
<comment type="subcellular location">
    <subcellularLocation>
        <location evidence="1">Nucleus</location>
    </subcellularLocation>
</comment>
<evidence type="ECO:0000259" key="13">
    <source>
        <dbReference type="PROSITE" id="PS51731"/>
    </source>
</evidence>
<proteinExistence type="inferred from homology"/>
<evidence type="ECO:0000256" key="5">
    <source>
        <dbReference type="ARBA" id="ARBA00022723"/>
    </source>
</evidence>
<dbReference type="UniPathway" id="UPA00068"/>
<dbReference type="GO" id="GO:0016747">
    <property type="term" value="F:acyltransferase activity, transferring groups other than amino-acyl groups"/>
    <property type="evidence" value="ECO:0007669"/>
    <property type="project" value="InterPro"/>
</dbReference>
<dbReference type="GO" id="GO:0033314">
    <property type="term" value="P:mitotic DNA replication checkpoint signaling"/>
    <property type="evidence" value="ECO:0007669"/>
    <property type="project" value="TreeGrafter"/>
</dbReference>
<feature type="compositionally biased region" description="Low complexity" evidence="11">
    <location>
        <begin position="95"/>
        <end position="109"/>
    </location>
</feature>
<dbReference type="CDD" id="cd00009">
    <property type="entry name" value="AAA"/>
    <property type="match status" value="1"/>
</dbReference>
<dbReference type="Pfam" id="PF09079">
    <property type="entry name" value="WHD_Cdc6"/>
    <property type="match status" value="1"/>
</dbReference>
<feature type="region of interest" description="Disordered" evidence="11">
    <location>
        <begin position="1"/>
        <end position="131"/>
    </location>
</feature>
<dbReference type="SMART" id="SM00671">
    <property type="entry name" value="SEL1"/>
    <property type="match status" value="5"/>
</dbReference>
<dbReference type="GO" id="GO:0006270">
    <property type="term" value="P:DNA replication initiation"/>
    <property type="evidence" value="ECO:0007669"/>
    <property type="project" value="TreeGrafter"/>
</dbReference>
<dbReference type="GO" id="GO:0016887">
    <property type="term" value="F:ATP hydrolysis activity"/>
    <property type="evidence" value="ECO:0007669"/>
    <property type="project" value="InterPro"/>
</dbReference>
<keyword evidence="8" id="KW-0460">Magnesium</keyword>
<organism evidence="14">
    <name type="scientific">Mucor ambiguus</name>
    <dbReference type="NCBI Taxonomy" id="91626"/>
    <lineage>
        <taxon>Eukaryota</taxon>
        <taxon>Fungi</taxon>
        <taxon>Fungi incertae sedis</taxon>
        <taxon>Mucoromycota</taxon>
        <taxon>Mucoromycotina</taxon>
        <taxon>Mucoromycetes</taxon>
        <taxon>Mucorales</taxon>
        <taxon>Mucorineae</taxon>
        <taxon>Mucoraceae</taxon>
        <taxon>Mucor</taxon>
    </lineage>
</organism>
<evidence type="ECO:0000256" key="9">
    <source>
        <dbReference type="ARBA" id="ARBA00023125"/>
    </source>
</evidence>
<evidence type="ECO:0000256" key="8">
    <source>
        <dbReference type="ARBA" id="ARBA00022842"/>
    </source>
</evidence>
<dbReference type="PANTHER" id="PTHR10763:SF23">
    <property type="entry name" value="ORIGIN RECOGNITION COMPLEX SUBUNIT 1"/>
    <property type="match status" value="1"/>
</dbReference>
<evidence type="ECO:0000256" key="3">
    <source>
        <dbReference type="ARBA" id="ARBA00019081"/>
    </source>
</evidence>
<dbReference type="InterPro" id="IPR006855">
    <property type="entry name" value="Vertebrate-like_GNAT_dom"/>
</dbReference>
<feature type="compositionally biased region" description="Polar residues" evidence="11">
    <location>
        <begin position="22"/>
        <end position="35"/>
    </location>
</feature>
<name>A0A0C9MS22_9FUNG</name>
<evidence type="ECO:0000256" key="4">
    <source>
        <dbReference type="ARBA" id="ARBA00022705"/>
    </source>
</evidence>
<dbReference type="EMBL" id="DF836401">
    <property type="protein sequence ID" value="GAN06127.1"/>
    <property type="molecule type" value="Genomic_DNA"/>
</dbReference>
<dbReference type="InterPro" id="IPR011990">
    <property type="entry name" value="TPR-like_helical_dom_sf"/>
</dbReference>
<feature type="compositionally biased region" description="Acidic residues" evidence="11">
    <location>
        <begin position="60"/>
        <end position="80"/>
    </location>
</feature>
<dbReference type="Pfam" id="PF00004">
    <property type="entry name" value="AAA"/>
    <property type="match status" value="1"/>
</dbReference>
<keyword evidence="10" id="KW-0539">Nucleus</keyword>
<dbReference type="Proteomes" id="UP000053815">
    <property type="component" value="Unassembled WGS sequence"/>
</dbReference>
<evidence type="ECO:0000256" key="6">
    <source>
        <dbReference type="ARBA" id="ARBA00022741"/>
    </source>
</evidence>
<dbReference type="Gene3D" id="1.25.40.10">
    <property type="entry name" value="Tetratricopeptide repeat domain"/>
    <property type="match status" value="2"/>
</dbReference>
<reference evidence="14" key="1">
    <citation type="submission" date="2014-09" db="EMBL/GenBank/DDBJ databases">
        <title>Draft genome sequence of an oleaginous Mucoromycotina fungus Mucor ambiguus NBRC6742.</title>
        <authorList>
            <person name="Takeda I."/>
            <person name="Yamane N."/>
            <person name="Morita T."/>
            <person name="Tamano K."/>
            <person name="Machida M."/>
            <person name="Baker S."/>
            <person name="Koike H."/>
        </authorList>
    </citation>
    <scope>NUCLEOTIDE SEQUENCE</scope>
    <source>
        <strain evidence="14">NBRC 6742</strain>
    </source>
</reference>
<keyword evidence="4" id="KW-0235">DNA replication</keyword>
<dbReference type="InterPro" id="IPR050311">
    <property type="entry name" value="ORC1/CDC6"/>
</dbReference>
<gene>
    <name evidence="14" type="ORF">MAM1_0112d05604</name>
</gene>
<dbReference type="InterPro" id="IPR006597">
    <property type="entry name" value="Sel1-like"/>
</dbReference>
<dbReference type="OrthoDB" id="5585968at2759"/>
<dbReference type="Gene3D" id="3.40.50.300">
    <property type="entry name" value="P-loop containing nucleotide triphosphate hydrolases"/>
    <property type="match status" value="1"/>
</dbReference>
<dbReference type="InterPro" id="IPR027417">
    <property type="entry name" value="P-loop_NTPase"/>
</dbReference>
<evidence type="ECO:0000256" key="10">
    <source>
        <dbReference type="ARBA" id="ARBA00023242"/>
    </source>
</evidence>
<feature type="domain" description="N-acetyltransferase" evidence="13">
    <location>
        <begin position="1683"/>
        <end position="1838"/>
    </location>
</feature>
<keyword evidence="6" id="KW-0547">Nucleotide-binding</keyword>
<sequence>MKPTIVLKQRPRRAAKDKVYNAKSSSNTSKRAASTSRKRVAESEPESEGSDYEAAAAPEEASEEDEESEESESEESEDEEYNKPSKRPRGRPAKKAAASRGGRAKAAGSNKTATPKKRQKPTTMSGNRTIHRVNQVMPVLPLRQVQQKRDNNLSPYALARERLHVSAVPDSLPCREDEFVNIMGYIESAIQEATGTCVYISGVPGTGKTATVLEVIRYLQHQAEQKEIADFDFVEINGMKLTDPNQAYSILWECIERSSNAHHDGKRKRYTSAHALQMLEAKFSKQSNDQRTTVVLMDELDLLVTKKQTVMYNFFDWPSRPLSKLIVVAVANTMDLPERIMSNKIASRMGLTRINFQPYKYDQLFKIVQSRLEGIDAFAKEAVEFAARKVSAVSGDARRALDICRRAVEIVELRISESSGSNKHVTIGVVDEAVKEMFSSPSVAFIRSCSLHQKIFLVACMQRSRAIGLAEIEFGDVAHYHIQTCKWHNIEPPNTSDLMRVCESLGQTRALVMESGRMDICMRLSLNLIEEDIVMASNNPALTVKRPVMAASYFPMYKSSSSNTATTGSSLPITPPTVHSTTPATKKPYFKREGSSGYDSDSSDEGGRRPTLPHQGLTLRVTNPDTNADACNTASTMADVAMTILVSDNGPYHHHQQQQQQQQATVKNVPTLPLHTDLNRAYTALPLRESKTIAASMQETQANYQNEPASAIDQQMVVPPLQQQQQQQQQQSLCSPSINDTYSEIASPISPKTSTQLATEYAATNTSKYAKVSYHLTNDPNAIKLYRDMAEKTNDTTVQLMFAKYLLETANAFYPNASASASPVVVGSMWGLGTTTKKVQRPDPFLVAPSTTEEAARIASSNNSVHSSNKNQASSFDAATSFRSSMYGERPSTIATTLLIKQQQHDRHGNTKLPKESAAADQTRIQKRKALEDEGVKWIKRLAKINVAEACYMQAHWMDKEMYGFKQNKSKSIQLHQVAAKADIPESLFALAEYLQEEGKVEPSRVLRYYKASAEQGYVNAIYKMALITLKGEFETRQSLVQGLKLMYDACKLCSEEFNEPLYTFGLMLTNDEQGQVDVPSELSETYGGTAAGILYYERAANLNNDKAQAKLGSIYEHGLYGESMNFARAYFNYEVAALNGNPKAMLGLCRLHNRGNHGPGDSNEALRLENDVSGWLAATPVNEDLSFQWCEKAARAGLVDALAMLGWFYERGFGSPRDFSRAEKYYRLAAEQGNAGARSRLLQTNHSITKQQHEVINKCITPLPQSKSKSNPEFGKKKSNCYCILAALQLFFDYFDSSTIQGSVIFFFILRTMNITCKINRPCLLLWSTKLYKSYNTATKTNMAIPEQKEVRELLVNLMDTGPSKRELQHFLKRFGPEVKTQKPTLLSGFEETKGAPGLKSPKEYVNELLAPTYHQLALTKVEGPFDKNDWQKVGNTLYKLQKLGLSSIVVSDNPSWRTDKSSPSELAKRMFSESMTLVESIEQAGGRARLVYSSALERSSNSATTIDINLDFIISALNNNQIPIVVPILTEHDGQLVPVNANEAVVALTQRLKTQALDPKLVPSKVVIINKEGGIPNHNLPGTAHSLVNVQEEFSDIESAFSKNTEWNKSYPSTLEDLAMVRDCLDQLPTSSSAVIVPTASLPSALITNLVTDKPLYSSSLPVTHHTRINQAKTTVLRHGIKINNYSHVSDLNLNRLTELLEASFQKKVDTDAFYGRLEHVLAGAIIAGDYEGAVIMTNETANNTQHAYLDKFAIAPSSQGIGLTDILWKRMCDRYPELLWRSRKDNGVNKWYFERSNGYLRLPNTNWVLFWHGRNGHHLVDEYSKIATRIPASFLPQQ</sequence>
<dbReference type="GO" id="GO:0006526">
    <property type="term" value="P:L-arginine biosynthetic process"/>
    <property type="evidence" value="ECO:0007669"/>
    <property type="project" value="UniProtKB-UniPathway"/>
</dbReference>
<dbReference type="Gene3D" id="3.40.1160.10">
    <property type="entry name" value="Acetylglutamate kinase-like"/>
    <property type="match status" value="1"/>
</dbReference>
<feature type="domain" description="N-acetyltransferase" evidence="12">
    <location>
        <begin position="1683"/>
        <end position="1829"/>
    </location>
</feature>
<dbReference type="InterPro" id="IPR000182">
    <property type="entry name" value="GNAT_dom"/>
</dbReference>
<dbReference type="InterPro" id="IPR003959">
    <property type="entry name" value="ATPase_AAA_core"/>
</dbReference>
<protein>
    <recommendedName>
        <fullName evidence="3">Origin recognition complex subunit 1</fullName>
    </recommendedName>
</protein>
<dbReference type="GO" id="GO:0046872">
    <property type="term" value="F:metal ion binding"/>
    <property type="evidence" value="ECO:0007669"/>
    <property type="project" value="UniProtKB-KW"/>
</dbReference>
<dbReference type="GO" id="GO:0005524">
    <property type="term" value="F:ATP binding"/>
    <property type="evidence" value="ECO:0007669"/>
    <property type="project" value="UniProtKB-KW"/>
</dbReference>
<evidence type="ECO:0000256" key="1">
    <source>
        <dbReference type="ARBA" id="ARBA00004123"/>
    </source>
</evidence>
<feature type="region of interest" description="Disordered" evidence="11">
    <location>
        <begin position="562"/>
        <end position="625"/>
    </location>
</feature>
<dbReference type="FunFam" id="3.40.50.300:FF:000199">
    <property type="entry name" value="Origin recognition complex subunit 1"/>
    <property type="match status" value="1"/>
</dbReference>
<dbReference type="Pfam" id="PF22606">
    <property type="entry name" value="Cdc6-ORC-like_ATPase_lid"/>
    <property type="match status" value="1"/>
</dbReference>
<keyword evidence="5" id="KW-0479">Metal-binding</keyword>
<dbReference type="SMART" id="SM00382">
    <property type="entry name" value="AAA"/>
    <property type="match status" value="1"/>
</dbReference>
<dbReference type="PANTHER" id="PTHR10763">
    <property type="entry name" value="CELL DIVISION CONTROL PROTEIN 6-RELATED"/>
    <property type="match status" value="1"/>
</dbReference>
<dbReference type="SUPFAM" id="SSF52540">
    <property type="entry name" value="P-loop containing nucleoside triphosphate hydrolases"/>
    <property type="match status" value="1"/>
</dbReference>
<evidence type="ECO:0000313" key="14">
    <source>
        <dbReference type="EMBL" id="GAN06127.1"/>
    </source>
</evidence>
<dbReference type="FunFam" id="1.10.8.60:FF:000062">
    <property type="entry name" value="Origin recognition complex subunit 1"/>
    <property type="match status" value="1"/>
</dbReference>
<evidence type="ECO:0000259" key="12">
    <source>
        <dbReference type="PROSITE" id="PS51186"/>
    </source>
</evidence>
<dbReference type="Gene3D" id="3.40.630.30">
    <property type="match status" value="1"/>
</dbReference>
<dbReference type="InterPro" id="IPR036393">
    <property type="entry name" value="AceGlu_kinase-like_sf"/>
</dbReference>
<comment type="similarity">
    <text evidence="2">Belongs to the ORC1 family.</text>
</comment>
<dbReference type="Pfam" id="PF04768">
    <property type="entry name" value="NAT"/>
    <property type="match status" value="1"/>
</dbReference>
<keyword evidence="7" id="KW-0067">ATP-binding</keyword>
<dbReference type="InterPro" id="IPR003593">
    <property type="entry name" value="AAA+_ATPase"/>
</dbReference>
<dbReference type="STRING" id="91626.A0A0C9MS22"/>
<evidence type="ECO:0000256" key="11">
    <source>
        <dbReference type="SAM" id="MobiDB-lite"/>
    </source>
</evidence>
<dbReference type="SUPFAM" id="SSF81901">
    <property type="entry name" value="HCP-like"/>
    <property type="match status" value="2"/>
</dbReference>
<dbReference type="InterPro" id="IPR015163">
    <property type="entry name" value="Cdc6_C"/>
</dbReference>
<dbReference type="GO" id="GO:0003688">
    <property type="term" value="F:DNA replication origin binding"/>
    <property type="evidence" value="ECO:0007669"/>
    <property type="project" value="TreeGrafter"/>
</dbReference>
<evidence type="ECO:0000256" key="7">
    <source>
        <dbReference type="ARBA" id="ARBA00022840"/>
    </source>
</evidence>
<dbReference type="Pfam" id="PF08238">
    <property type="entry name" value="Sel1"/>
    <property type="match status" value="4"/>
</dbReference>
<keyword evidence="9" id="KW-0238">DNA-binding</keyword>
<accession>A0A0C9MS22</accession>
<dbReference type="PROSITE" id="PS51186">
    <property type="entry name" value="GNAT"/>
    <property type="match status" value="1"/>
</dbReference>
<dbReference type="PROSITE" id="PS51731">
    <property type="entry name" value="GNAT_NAGS"/>
    <property type="match status" value="1"/>
</dbReference>